<feature type="compositionally biased region" description="Polar residues" evidence="1">
    <location>
        <begin position="1"/>
        <end position="24"/>
    </location>
</feature>
<feature type="non-terminal residue" evidence="2">
    <location>
        <position position="60"/>
    </location>
</feature>
<protein>
    <submittedName>
        <fullName evidence="2">3569_t:CDS:1</fullName>
    </submittedName>
</protein>
<feature type="region of interest" description="Disordered" evidence="1">
    <location>
        <begin position="1"/>
        <end position="25"/>
    </location>
</feature>
<evidence type="ECO:0000256" key="1">
    <source>
        <dbReference type="SAM" id="MobiDB-lite"/>
    </source>
</evidence>
<dbReference type="InterPro" id="IPR036691">
    <property type="entry name" value="Endo/exonu/phosph_ase_sf"/>
</dbReference>
<name>A0A9N9C6F4_9GLOM</name>
<dbReference type="SUPFAM" id="SSF56219">
    <property type="entry name" value="DNase I-like"/>
    <property type="match status" value="1"/>
</dbReference>
<comment type="caution">
    <text evidence="2">The sequence shown here is derived from an EMBL/GenBank/DDBJ whole genome shotgun (WGS) entry which is preliminary data.</text>
</comment>
<dbReference type="EMBL" id="CAJVPK010001495">
    <property type="protein sequence ID" value="CAG8588810.1"/>
    <property type="molecule type" value="Genomic_DNA"/>
</dbReference>
<dbReference type="OrthoDB" id="2416239at2759"/>
<reference evidence="2" key="1">
    <citation type="submission" date="2021-06" db="EMBL/GenBank/DDBJ databases">
        <authorList>
            <person name="Kallberg Y."/>
            <person name="Tangrot J."/>
            <person name="Rosling A."/>
        </authorList>
    </citation>
    <scope>NUCLEOTIDE SEQUENCE</scope>
    <source>
        <strain evidence="2">AZ414A</strain>
    </source>
</reference>
<proteinExistence type="predicted"/>
<evidence type="ECO:0000313" key="3">
    <source>
        <dbReference type="Proteomes" id="UP000789706"/>
    </source>
</evidence>
<organism evidence="2 3">
    <name type="scientific">Diversispora eburnea</name>
    <dbReference type="NCBI Taxonomy" id="1213867"/>
    <lineage>
        <taxon>Eukaryota</taxon>
        <taxon>Fungi</taxon>
        <taxon>Fungi incertae sedis</taxon>
        <taxon>Mucoromycota</taxon>
        <taxon>Glomeromycotina</taxon>
        <taxon>Glomeromycetes</taxon>
        <taxon>Diversisporales</taxon>
        <taxon>Diversisporaceae</taxon>
        <taxon>Diversispora</taxon>
    </lineage>
</organism>
<gene>
    <name evidence="2" type="ORF">DEBURN_LOCUS8948</name>
</gene>
<dbReference type="AlphaFoldDB" id="A0A9N9C6F4"/>
<keyword evidence="3" id="KW-1185">Reference proteome</keyword>
<accession>A0A9N9C6F4</accession>
<dbReference type="Proteomes" id="UP000789706">
    <property type="component" value="Unassembled WGS sequence"/>
</dbReference>
<evidence type="ECO:0000313" key="2">
    <source>
        <dbReference type="EMBL" id="CAG8588810.1"/>
    </source>
</evidence>
<sequence>MGNFNAVPSSNIDRNNNSQSQIPETESHIDAIWMSEKWEGKMESCYVDNLNLITKSDHKL</sequence>